<accession>U1MRC2</accession>
<proteinExistence type="predicted"/>
<dbReference type="InterPro" id="IPR059166">
    <property type="entry name" value="PLD-like_cat"/>
</dbReference>
<dbReference type="GO" id="GO:0008299">
    <property type="term" value="P:isoprenoid biosynthetic process"/>
    <property type="evidence" value="ECO:0007669"/>
    <property type="project" value="InterPro"/>
</dbReference>
<comment type="caution">
    <text evidence="1">The sequence shown here is derived from an EMBL/GenBank/DDBJ whole genome shotgun (WGS) entry which is preliminary data.</text>
</comment>
<organism evidence="1 2">
    <name type="scientific">Agrococcus pavilionensis RW1</name>
    <dbReference type="NCBI Taxonomy" id="1330458"/>
    <lineage>
        <taxon>Bacteria</taxon>
        <taxon>Bacillati</taxon>
        <taxon>Actinomycetota</taxon>
        <taxon>Actinomycetes</taxon>
        <taxon>Micrococcales</taxon>
        <taxon>Microbacteriaceae</taxon>
        <taxon>Agrococcus</taxon>
    </lineage>
</organism>
<dbReference type="PROSITE" id="PS01295">
    <property type="entry name" value="ISPD"/>
    <property type="match status" value="1"/>
</dbReference>
<evidence type="ECO:0008006" key="3">
    <source>
        <dbReference type="Google" id="ProtNLM"/>
    </source>
</evidence>
<gene>
    <name evidence="1" type="ORF">L332_01855</name>
</gene>
<dbReference type="EMBL" id="ASHR01000036">
    <property type="protein sequence ID" value="ERG63200.1"/>
    <property type="molecule type" value="Genomic_DNA"/>
</dbReference>
<dbReference type="Gene3D" id="3.30.870.10">
    <property type="entry name" value="Endonuclease Chain A"/>
    <property type="match status" value="1"/>
</dbReference>
<evidence type="ECO:0000313" key="1">
    <source>
        <dbReference type="EMBL" id="ERG63200.1"/>
    </source>
</evidence>
<name>U1MRC2_9MICO</name>
<evidence type="ECO:0000313" key="2">
    <source>
        <dbReference type="Proteomes" id="UP000016462"/>
    </source>
</evidence>
<dbReference type="CDD" id="cd09176">
    <property type="entry name" value="PLDc_unchar6"/>
    <property type="match status" value="1"/>
</dbReference>
<dbReference type="AlphaFoldDB" id="U1MRC2"/>
<reference evidence="1 2" key="1">
    <citation type="journal article" date="2013" name="Genome Announc.">
        <title>First draft genome sequence from a member of the genus agrococcus, isolated from modern microbialites.</title>
        <authorList>
            <person name="White R.A.III."/>
            <person name="Grassa C.J."/>
            <person name="Suttle C.A."/>
        </authorList>
    </citation>
    <scope>NUCLEOTIDE SEQUENCE [LARGE SCALE GENOMIC DNA]</scope>
    <source>
        <strain evidence="1 2">RW1</strain>
    </source>
</reference>
<protein>
    <recommendedName>
        <fullName evidence="3">PLD phosphodiesterase domain-containing protein</fullName>
    </recommendedName>
</protein>
<dbReference type="GO" id="GO:0003824">
    <property type="term" value="F:catalytic activity"/>
    <property type="evidence" value="ECO:0007669"/>
    <property type="project" value="InterPro"/>
</dbReference>
<dbReference type="OrthoDB" id="369674at2"/>
<dbReference type="Proteomes" id="UP000016462">
    <property type="component" value="Unassembled WGS sequence"/>
</dbReference>
<dbReference type="InterPro" id="IPR018294">
    <property type="entry name" value="ISPD_synthase_CS"/>
</dbReference>
<dbReference type="RefSeq" id="WP_021011576.1">
    <property type="nucleotide sequence ID" value="NZ_ASHR01000036.1"/>
</dbReference>
<sequence>MRPPTGFRLEHAVGTTFTLHLPSVLPIPLAFAYTQTPDDDPIGVLNALRQSTDRIDIFCQAGSISMPRLNDLVALLEPCIHPVVPDRGLFHPKVWLLEFGNQDERRYRLIIGSRNLTQDSTWDAVASFDGVVVGDLDESERASNEAIAAFVAWLTSRSQPSLSTERAQRLAALAERCHAIRWDKPDAVEALTIHVLGIERAGPVVDASNRALIISPFVSDDGIRRLASADGETVLVSRPEQIDLLSPETLRRLSLRMLDDGADLPVVTARASPDSDEQTTVRPASDSLLTGLHAKVVVHDVARGRSRILIGSANATGSAWAGNVEVVAELLGRTKAIGVDATLNAMGDLVEEYASDGGREADPEQVATRKLERELRRIAGLSLAVAFDGAGPFTLTMRAESDWQSSTHHHDLTYTWRLVTRDAPIAAGPLSPGAPVVVSDLALRELTPFVVLELDDTDGHRASAILVARIDQDVEGRRDRIIAQHLDTPEAFARFLRLMLQLPAAETLGGAGGWGMLKGVGSSGGGMLELLMRAVGGTGQPLAELDRILQQMTDEERQTVLPQGFDELWANLRAATEDR</sequence>
<keyword evidence="2" id="KW-1185">Reference proteome</keyword>